<protein>
    <recommendedName>
        <fullName evidence="2">N-acetyltransferase domain-containing protein</fullName>
    </recommendedName>
</protein>
<reference evidence="3" key="1">
    <citation type="journal article" date="2020" name="Fungal Divers.">
        <title>Resolving the Mortierellaceae phylogeny through synthesis of multi-gene phylogenetics and phylogenomics.</title>
        <authorList>
            <person name="Vandepol N."/>
            <person name="Liber J."/>
            <person name="Desiro A."/>
            <person name="Na H."/>
            <person name="Kennedy M."/>
            <person name="Barry K."/>
            <person name="Grigoriev I.V."/>
            <person name="Miller A.N."/>
            <person name="O'Donnell K."/>
            <person name="Stajich J.E."/>
            <person name="Bonito G."/>
        </authorList>
    </citation>
    <scope>NUCLEOTIDE SEQUENCE</scope>
    <source>
        <strain evidence="3">KOD948</strain>
    </source>
</reference>
<proteinExistence type="predicted"/>
<feature type="region of interest" description="Disordered" evidence="1">
    <location>
        <begin position="90"/>
        <end position="128"/>
    </location>
</feature>
<organism evidence="3 4">
    <name type="scientific">Mortierella polycephala</name>
    <dbReference type="NCBI Taxonomy" id="41804"/>
    <lineage>
        <taxon>Eukaryota</taxon>
        <taxon>Fungi</taxon>
        <taxon>Fungi incertae sedis</taxon>
        <taxon>Mucoromycota</taxon>
        <taxon>Mortierellomycotina</taxon>
        <taxon>Mortierellomycetes</taxon>
        <taxon>Mortierellales</taxon>
        <taxon>Mortierellaceae</taxon>
        <taxon>Mortierella</taxon>
    </lineage>
</organism>
<dbReference type="InterPro" id="IPR000182">
    <property type="entry name" value="GNAT_dom"/>
</dbReference>
<evidence type="ECO:0000313" key="4">
    <source>
        <dbReference type="Proteomes" id="UP000726737"/>
    </source>
</evidence>
<feature type="compositionally biased region" description="Acidic residues" evidence="1">
    <location>
        <begin position="292"/>
        <end position="302"/>
    </location>
</feature>
<feature type="compositionally biased region" description="Acidic residues" evidence="1">
    <location>
        <begin position="358"/>
        <end position="388"/>
    </location>
</feature>
<comment type="caution">
    <text evidence="3">The sequence shown here is derived from an EMBL/GenBank/DDBJ whole genome shotgun (WGS) entry which is preliminary data.</text>
</comment>
<dbReference type="SUPFAM" id="SSF55729">
    <property type="entry name" value="Acyl-CoA N-acyltransferases (Nat)"/>
    <property type="match status" value="1"/>
</dbReference>
<dbReference type="GO" id="GO:0016747">
    <property type="term" value="F:acyltransferase activity, transferring groups other than amino-acyl groups"/>
    <property type="evidence" value="ECO:0007669"/>
    <property type="project" value="InterPro"/>
</dbReference>
<evidence type="ECO:0000256" key="1">
    <source>
        <dbReference type="SAM" id="MobiDB-lite"/>
    </source>
</evidence>
<feature type="compositionally biased region" description="Low complexity" evidence="1">
    <location>
        <begin position="117"/>
        <end position="128"/>
    </location>
</feature>
<dbReference type="CDD" id="cd04301">
    <property type="entry name" value="NAT_SF"/>
    <property type="match status" value="1"/>
</dbReference>
<feature type="compositionally biased region" description="Basic residues" evidence="1">
    <location>
        <begin position="397"/>
        <end position="417"/>
    </location>
</feature>
<dbReference type="EMBL" id="JAAAJA010001055">
    <property type="protein sequence ID" value="KAG0248243.1"/>
    <property type="molecule type" value="Genomic_DNA"/>
</dbReference>
<evidence type="ECO:0000313" key="3">
    <source>
        <dbReference type="EMBL" id="KAG0248243.1"/>
    </source>
</evidence>
<dbReference type="OrthoDB" id="2445945at2759"/>
<dbReference type="AlphaFoldDB" id="A0A9P6TUX4"/>
<sequence length="472" mass="53356">MSTPARSWSPPLESHTRTTTSISVVRARPEHLKDIHGIQVLAYPERTDFHEDEDVFRSKLEMYPAGNFVAVATYSVVTNDDTSTWQHVEVEDKEGEEEEMEVDEEEEEEEEEEEVSQTGDGQQQRQGDDITTGLHEVSVVEIIETAPDGTTTTATATSAATTGETPTLRARTPDITAGGEDDSEDETGLGRTQGRSSRHLRSTSASANKGKGRDAGDGSDEDDMTTILVQWEQPIGYLFSHPYSRESMTLHCIGGYTDRSEHSDKGKDKEKGHPTMKKVRLDTKIEHGDSASESESEESEQDPYEHDQKMEKYYIHDCAVHPDWRGRGLASRLWKALEESLAPVRDDDTEHLRKEGDLVDTEDVEEEEVVEEEEGEKEEEQNEATEQEGAEREQVPPHHHGHRRRRGGSRRKRRNRRVGAPNLKEIVLVSVQGTRPFWENAGGFQVVPEHDHDLSVYGTEAFMMSAPFRYWR</sequence>
<evidence type="ECO:0000259" key="2">
    <source>
        <dbReference type="Pfam" id="PF00583"/>
    </source>
</evidence>
<feature type="region of interest" description="Disordered" evidence="1">
    <location>
        <begin position="1"/>
        <end position="21"/>
    </location>
</feature>
<feature type="domain" description="N-acetyltransferase" evidence="2">
    <location>
        <begin position="311"/>
        <end position="340"/>
    </location>
</feature>
<gene>
    <name evidence="3" type="ORF">BG011_000297</name>
</gene>
<accession>A0A9P6TUX4</accession>
<name>A0A9P6TUX4_9FUNG</name>
<feature type="region of interest" description="Disordered" evidence="1">
    <location>
        <begin position="347"/>
        <end position="417"/>
    </location>
</feature>
<feature type="compositionally biased region" description="Basic and acidic residues" evidence="1">
    <location>
        <begin position="347"/>
        <end position="357"/>
    </location>
</feature>
<dbReference type="InterPro" id="IPR016181">
    <property type="entry name" value="Acyl_CoA_acyltransferase"/>
</dbReference>
<feature type="compositionally biased region" description="Low complexity" evidence="1">
    <location>
        <begin position="144"/>
        <end position="167"/>
    </location>
</feature>
<dbReference type="Pfam" id="PF00583">
    <property type="entry name" value="Acetyltransf_1"/>
    <property type="match status" value="1"/>
</dbReference>
<dbReference type="Proteomes" id="UP000726737">
    <property type="component" value="Unassembled WGS sequence"/>
</dbReference>
<dbReference type="Gene3D" id="3.40.630.30">
    <property type="match status" value="1"/>
</dbReference>
<feature type="compositionally biased region" description="Basic and acidic residues" evidence="1">
    <location>
        <begin position="258"/>
        <end position="290"/>
    </location>
</feature>
<feature type="region of interest" description="Disordered" evidence="1">
    <location>
        <begin position="257"/>
        <end position="306"/>
    </location>
</feature>
<feature type="region of interest" description="Disordered" evidence="1">
    <location>
        <begin position="143"/>
        <end position="225"/>
    </location>
</feature>
<feature type="compositionally biased region" description="Acidic residues" evidence="1">
    <location>
        <begin position="91"/>
        <end position="115"/>
    </location>
</feature>
<keyword evidence="4" id="KW-1185">Reference proteome</keyword>